<name>A0A2S2DWF6_9BACT</name>
<dbReference type="Pfam" id="PF09365">
    <property type="entry name" value="DUF2461"/>
    <property type="match status" value="1"/>
</dbReference>
<dbReference type="RefSeq" id="WP_109323051.1">
    <property type="nucleotide sequence ID" value="NZ_CP029346.1"/>
</dbReference>
<dbReference type="KEGG" id="psez:HME7025_01504"/>
<evidence type="ECO:0000313" key="2">
    <source>
        <dbReference type="Proteomes" id="UP000245468"/>
    </source>
</evidence>
<dbReference type="AlphaFoldDB" id="A0A2S2DWF6"/>
<sequence length="227" mass="26344">MSIPSSLLTFLSDLKENNTREWFGENKDRFLEQKTAFDQFTIQLISLFSEFENMDGVELKHCSYRIYRDVRFAKDKAPYKTWFSASFSEGGRKSGLMDYYVHIEPGGKSFLGGGMYSPTPEQLALFRQEIDYNAKHLKGIIYSPSFLKVFGEPVGDALKTMPKGYPVEHPEIKLLKKKQLFFWRKYSDSEVLSPSFVETLIQDAQVLKPYLDFLNAIFFDKEPFSIK</sequence>
<dbReference type="InterPro" id="IPR015996">
    <property type="entry name" value="UCP028451"/>
</dbReference>
<dbReference type="PANTHER" id="PTHR36452">
    <property type="entry name" value="CHROMOSOME 12, WHOLE GENOME SHOTGUN SEQUENCE"/>
    <property type="match status" value="1"/>
</dbReference>
<proteinExistence type="predicted"/>
<organism evidence="1 2">
    <name type="scientific">Aquirufa nivalisilvae</name>
    <dbReference type="NCBI Taxonomy" id="2516557"/>
    <lineage>
        <taxon>Bacteria</taxon>
        <taxon>Pseudomonadati</taxon>
        <taxon>Bacteroidota</taxon>
        <taxon>Cytophagia</taxon>
        <taxon>Cytophagales</taxon>
        <taxon>Flectobacillaceae</taxon>
        <taxon>Aquirufa</taxon>
    </lineage>
</organism>
<dbReference type="PIRSF" id="PIRSF028451">
    <property type="entry name" value="UCP028451"/>
    <property type="match status" value="1"/>
</dbReference>
<protein>
    <recommendedName>
        <fullName evidence="3">DUF2461 domain-containing protein</fullName>
    </recommendedName>
</protein>
<dbReference type="PANTHER" id="PTHR36452:SF1">
    <property type="entry name" value="DUF2461 DOMAIN-CONTAINING PROTEIN"/>
    <property type="match status" value="1"/>
</dbReference>
<gene>
    <name evidence="1" type="ORF">HME7025_01504</name>
</gene>
<dbReference type="EMBL" id="CP029346">
    <property type="protein sequence ID" value="AWL09360.1"/>
    <property type="molecule type" value="Genomic_DNA"/>
</dbReference>
<keyword evidence="2" id="KW-1185">Reference proteome</keyword>
<evidence type="ECO:0000313" key="1">
    <source>
        <dbReference type="EMBL" id="AWL09360.1"/>
    </source>
</evidence>
<dbReference type="Proteomes" id="UP000245468">
    <property type="component" value="Chromosome"/>
</dbReference>
<reference evidence="2" key="1">
    <citation type="submission" date="2018-05" db="EMBL/GenBank/DDBJ databases">
        <title>Pseudarcicella sp. HME7025 Genome sequencing and assembly.</title>
        <authorList>
            <person name="Kim H."/>
            <person name="Kang H."/>
            <person name="Joh K."/>
        </authorList>
    </citation>
    <scope>NUCLEOTIDE SEQUENCE [LARGE SCALE GENOMIC DNA]</scope>
    <source>
        <strain evidence="2">HME7025</strain>
    </source>
</reference>
<dbReference type="OrthoDB" id="9794241at2"/>
<dbReference type="NCBIfam" id="TIGR02453">
    <property type="entry name" value="TIGR02453 family protein"/>
    <property type="match status" value="1"/>
</dbReference>
<dbReference type="InterPro" id="IPR012808">
    <property type="entry name" value="CHP02453"/>
</dbReference>
<accession>A0A2S2DWF6</accession>
<evidence type="ECO:0008006" key="3">
    <source>
        <dbReference type="Google" id="ProtNLM"/>
    </source>
</evidence>